<dbReference type="Proteomes" id="UP001295469">
    <property type="component" value="Chromosome C02"/>
</dbReference>
<evidence type="ECO:0000313" key="1">
    <source>
        <dbReference type="EMBL" id="CAF1919450.1"/>
    </source>
</evidence>
<dbReference type="EMBL" id="LK042442">
    <property type="protein sequence ID" value="CDY70543.1"/>
    <property type="molecule type" value="Genomic_DNA"/>
</dbReference>
<evidence type="ECO:0000313" key="2">
    <source>
        <dbReference type="EMBL" id="CDY70543.1"/>
    </source>
</evidence>
<protein>
    <submittedName>
        <fullName evidence="1">(rape) hypothetical protein</fullName>
    </submittedName>
    <submittedName>
        <fullName evidence="2">BnaCnng68800D protein</fullName>
    </submittedName>
</protein>
<feature type="non-terminal residue" evidence="2">
    <location>
        <position position="112"/>
    </location>
</feature>
<reference evidence="2" key="2">
    <citation type="submission" date="2014-06" db="EMBL/GenBank/DDBJ databases">
        <authorList>
            <person name="Genoscope - CEA"/>
        </authorList>
    </citation>
    <scope>NUCLEOTIDE SEQUENCE</scope>
</reference>
<dbReference type="Gramene" id="CDY70543">
    <property type="protein sequence ID" value="CDY70543"/>
    <property type="gene ID" value="GSBRNA2T00004175001"/>
</dbReference>
<sequence length="112" mass="12172">MIATPSEVAIATPFTESHEVHSTSCSEIDVTIPTLAAATQPTHIPQQFYRESVAPITYGKGSGFEVVGVSSSYNTTRGGRAIKPTQKLQEMEWTNVGGRLKKCRLGRGYNNQ</sequence>
<gene>
    <name evidence="2" type="primary">BnaCnng68800D</name>
    <name evidence="1" type="ORF">DARMORV10_C02P47340.1</name>
    <name evidence="2" type="ORF">GSBRNA2T00004175001</name>
</gene>
<dbReference type="PaxDb" id="3708-A0A078JSE7"/>
<accession>A0A078JSE7</accession>
<proteinExistence type="predicted"/>
<dbReference type="OMA" id="TTGFEMD"/>
<dbReference type="AlphaFoldDB" id="A0A078JSE7"/>
<reference evidence="1" key="3">
    <citation type="submission" date="2021-01" db="EMBL/GenBank/DDBJ databases">
        <authorList>
            <consortium name="Genoscope - CEA"/>
            <person name="William W."/>
        </authorList>
    </citation>
    <scope>NUCLEOTIDE SEQUENCE</scope>
</reference>
<reference evidence="2" key="1">
    <citation type="journal article" date="2014" name="Science">
        <title>Plant genetics. Early allopolyploid evolution in the post-Neolithic Brassica napus oilseed genome.</title>
        <authorList>
            <person name="Chalhoub B."/>
            <person name="Denoeud F."/>
            <person name="Liu S."/>
            <person name="Parkin I.A."/>
            <person name="Tang H."/>
            <person name="Wang X."/>
            <person name="Chiquet J."/>
            <person name="Belcram H."/>
            <person name="Tong C."/>
            <person name="Samans B."/>
            <person name="Correa M."/>
            <person name="Da Silva C."/>
            <person name="Just J."/>
            <person name="Falentin C."/>
            <person name="Koh C.S."/>
            <person name="Le Clainche I."/>
            <person name="Bernard M."/>
            <person name="Bento P."/>
            <person name="Noel B."/>
            <person name="Labadie K."/>
            <person name="Alberti A."/>
            <person name="Charles M."/>
            <person name="Arnaud D."/>
            <person name="Guo H."/>
            <person name="Daviaud C."/>
            <person name="Alamery S."/>
            <person name="Jabbari K."/>
            <person name="Zhao M."/>
            <person name="Edger P.P."/>
            <person name="Chelaifa H."/>
            <person name="Tack D."/>
            <person name="Lassalle G."/>
            <person name="Mestiri I."/>
            <person name="Schnel N."/>
            <person name="Le Paslier M.C."/>
            <person name="Fan G."/>
            <person name="Renault V."/>
            <person name="Bayer P.E."/>
            <person name="Golicz A.A."/>
            <person name="Manoli S."/>
            <person name="Lee T.H."/>
            <person name="Thi V.H."/>
            <person name="Chalabi S."/>
            <person name="Hu Q."/>
            <person name="Fan C."/>
            <person name="Tollenaere R."/>
            <person name="Lu Y."/>
            <person name="Battail C."/>
            <person name="Shen J."/>
            <person name="Sidebottom C.H."/>
            <person name="Wang X."/>
            <person name="Canaguier A."/>
            <person name="Chauveau A."/>
            <person name="Berard A."/>
            <person name="Deniot G."/>
            <person name="Guan M."/>
            <person name="Liu Z."/>
            <person name="Sun F."/>
            <person name="Lim Y.P."/>
            <person name="Lyons E."/>
            <person name="Town C.D."/>
            <person name="Bancroft I."/>
            <person name="Wang X."/>
            <person name="Meng J."/>
            <person name="Ma J."/>
            <person name="Pires J.C."/>
            <person name="King G.J."/>
            <person name="Brunel D."/>
            <person name="Delourme R."/>
            <person name="Renard M."/>
            <person name="Aury J.M."/>
            <person name="Adams K.L."/>
            <person name="Batley J."/>
            <person name="Snowdon R.J."/>
            <person name="Tost J."/>
            <person name="Edwards D."/>
            <person name="Zhou Y."/>
            <person name="Hua W."/>
            <person name="Sharpe A.G."/>
            <person name="Paterson A.H."/>
            <person name="Guan C."/>
            <person name="Wincker P."/>
        </authorList>
    </citation>
    <scope>NUCLEOTIDE SEQUENCE [LARGE SCALE GENOMIC DNA]</scope>
</reference>
<name>A0A078JSE7_BRANA</name>
<dbReference type="EMBL" id="HG994366">
    <property type="protein sequence ID" value="CAF1919450.1"/>
    <property type="molecule type" value="Genomic_DNA"/>
</dbReference>
<organism evidence="2">
    <name type="scientific">Brassica napus</name>
    <name type="common">Rape</name>
    <dbReference type="NCBI Taxonomy" id="3708"/>
    <lineage>
        <taxon>Eukaryota</taxon>
        <taxon>Viridiplantae</taxon>
        <taxon>Streptophyta</taxon>
        <taxon>Embryophyta</taxon>
        <taxon>Tracheophyta</taxon>
        <taxon>Spermatophyta</taxon>
        <taxon>Magnoliopsida</taxon>
        <taxon>eudicotyledons</taxon>
        <taxon>Gunneridae</taxon>
        <taxon>Pentapetalae</taxon>
        <taxon>rosids</taxon>
        <taxon>malvids</taxon>
        <taxon>Brassicales</taxon>
        <taxon>Brassicaceae</taxon>
        <taxon>Brassiceae</taxon>
        <taxon>Brassica</taxon>
    </lineage>
</organism>